<proteinExistence type="predicted"/>
<feature type="compositionally biased region" description="Basic and acidic residues" evidence="2">
    <location>
        <begin position="1095"/>
        <end position="1106"/>
    </location>
</feature>
<feature type="compositionally biased region" description="Polar residues" evidence="2">
    <location>
        <begin position="1855"/>
        <end position="1876"/>
    </location>
</feature>
<feature type="region of interest" description="Disordered" evidence="2">
    <location>
        <begin position="1855"/>
        <end position="1896"/>
    </location>
</feature>
<evidence type="ECO:0000313" key="3">
    <source>
        <dbReference type="EMBL" id="QWM91413.2"/>
    </source>
</evidence>
<dbReference type="EMBL" id="MZ130500">
    <property type="protein sequence ID" value="QWM91413.2"/>
    <property type="molecule type" value="Genomic_DNA"/>
</dbReference>
<feature type="compositionally biased region" description="Acidic residues" evidence="2">
    <location>
        <begin position="1133"/>
        <end position="1150"/>
    </location>
</feature>
<evidence type="ECO:0000256" key="2">
    <source>
        <dbReference type="SAM" id="MobiDB-lite"/>
    </source>
</evidence>
<protein>
    <submittedName>
        <fullName evidence="3">Nuclear pore complex protein-like protein</fullName>
    </submittedName>
</protein>
<feature type="compositionally biased region" description="Basic and acidic residues" evidence="2">
    <location>
        <begin position="2241"/>
        <end position="2251"/>
    </location>
</feature>
<feature type="compositionally biased region" description="Basic and acidic residues" evidence="2">
    <location>
        <begin position="1030"/>
        <end position="1040"/>
    </location>
</feature>
<feature type="coiled-coil region" evidence="1">
    <location>
        <begin position="27"/>
        <end position="54"/>
    </location>
</feature>
<evidence type="ECO:0000313" key="4">
    <source>
        <dbReference type="Proteomes" id="UP000828083"/>
    </source>
</evidence>
<feature type="compositionally biased region" description="Pro residues" evidence="2">
    <location>
        <begin position="1235"/>
        <end position="1245"/>
    </location>
</feature>
<feature type="region of interest" description="Disordered" evidence="2">
    <location>
        <begin position="2241"/>
        <end position="2266"/>
    </location>
</feature>
<reference evidence="3 4" key="1">
    <citation type="submission" date="2021-04" db="EMBL/GenBank/DDBJ databases">
        <authorList>
            <person name="Shkoporov A.N."/>
            <person name="Stockdale S.R."/>
            <person name="Guerin E."/>
            <person name="Ross R.P."/>
            <person name="Hill C."/>
        </authorList>
    </citation>
    <scope>NUCLEOTIDE SEQUENCE [LARGE SCALE GENOMIC DNA]</scope>
    <source>
        <strain evidence="4">cr23_1</strain>
    </source>
</reference>
<gene>
    <name evidence="3" type="primary">gp_78086</name>
</gene>
<keyword evidence="1" id="KW-0175">Coiled coil</keyword>
<keyword evidence="4" id="KW-1185">Reference proteome</keyword>
<feature type="compositionally biased region" description="Basic and acidic residues" evidence="2">
    <location>
        <begin position="1214"/>
        <end position="1228"/>
    </location>
</feature>
<organism evidence="3 4">
    <name type="scientific">uncultured phage cr23_1</name>
    <dbReference type="NCBI Taxonomy" id="2986419"/>
    <lineage>
        <taxon>Viruses</taxon>
        <taxon>Duplodnaviria</taxon>
        <taxon>Heunggongvirae</taxon>
        <taxon>Uroviricota</taxon>
        <taxon>Caudoviricetes</taxon>
        <taxon>Crassvirales</taxon>
        <taxon>Suoliviridae</taxon>
        <taxon>Uncouvirinae</taxon>
        <taxon>Aurodevirus</taxon>
        <taxon>Aurodevirus hiberniae</taxon>
    </lineage>
</organism>
<feature type="compositionally biased region" description="Basic and acidic residues" evidence="2">
    <location>
        <begin position="1250"/>
        <end position="1265"/>
    </location>
</feature>
<feature type="coiled-coil region" evidence="1">
    <location>
        <begin position="263"/>
        <end position="290"/>
    </location>
</feature>
<feature type="coiled-coil region" evidence="1">
    <location>
        <begin position="852"/>
        <end position="909"/>
    </location>
</feature>
<evidence type="ECO:0000256" key="1">
    <source>
        <dbReference type="SAM" id="Coils"/>
    </source>
</evidence>
<feature type="region of interest" description="Disordered" evidence="2">
    <location>
        <begin position="1030"/>
        <end position="1265"/>
    </location>
</feature>
<dbReference type="Proteomes" id="UP000828083">
    <property type="component" value="Segment"/>
</dbReference>
<sequence>MDKILNTKQRARDFELYDTPKLDTFGIQEYSQEARQAQLLNEAAESVHKQLEEADYSRPKTEKDNEFSLLDIITDNKIGHTVLDPWRQANVQGHQVNLDKKYSELSSTEGLWVPQLENAKDYLNSKQELIDLNKDIELNRYNWSDSQLVAAYTRQNELSQKIAQLEPVVKEMARTNPYLQDIFYETRPQELFKNREKFGSVKDYLKYLTYDYLNVNYFADLNTNNNFKHMLSAEGVNTIFGNIGKLSPEQMQFMWNSRNKNDMNSLSTQVSQLDEALQVANARKKSKEEDIQAKINTIKKGNLLFDPTKIDPEFKAKFERNEISIDDPMSWYYALPHLGSSYSEFGAMIGQMGASAILNGVAKGVLSASSGGTLPLLYAMTEAGVNYAIASYMRDSETSSEVFSAYQERVLNGANELGINISNITNQTKSRLASLGYPVDDMDDYEIFQASVAQQLKTDDPRYNEILDESKKGLEVLKQTNSALSIPDYVESTLFSYGGQWLSRAYGMRRLLGKTPNMATSAEMAQSVSNRGLAEAGNSILDNTLTRVADKISKNPMGKVATKDVLSTITKLGKALGLSYFTERTEEGIQNLVSSRYQKGDYDNVEGYSLLSGAANMVNLGLEANLAYYGIHPDNTLNTDKDLINEMKIGGFTGLFMTGVYGARDVYEGTKQVLTDNKLRGLTADHYADAERDNKIDQFISASKQNGNNFGRIRNSLQSLKQYKPEGVTDEMIDEDIALANTVSTYVSNKELNDIANQINATFGDTQYNQIIKNAINLRDRLNDQTQASENSTKAIEELESKIRNDNTLDSMFRLMYNQYVDELEGDEAIDFVQYRESAINNLINNTYFKVLNTIDTELSNRKQDLKRLKQDLNLDVNIDGISGIQQYIKNLKKQNKRTTEQQEALNAIALPYQEELEQALTEKFINDGATQDLIQHNAAYIVGSYAGDTRLYRPTWDNITDAQRQSILTNAVNEDEANGRQPRSEQQVIKDYNDKVNKEWDESENLVDKQSLYKRRAVSVIQRDLIRRDSKEQVARQEKEEEQGTPAEEPVVDEDTQTVTTEEPATLEQPSPAEKTESPMDTMEENTPPVVPQDEMKEKEDEDSKTISQIETLVNKLEQEANPELEILPQELLDEEEAREYELDDTYVDDTERTKVQEEAVNNNQDNDDNSKLDIEIATNAVEEVTPENPINDSAEEAANDDSQSSFEEEKEDKDVPSTIEEKKPKVPEVQTPEPSPSIEPTPAPIQEAQKDKVAPPTLEEGKASEVYIDPATDEVKWDPTMQQNPDNSITIGEEMLQVQNVFDEMYDDGFTGPATYANDTADMDERNPIITKSKQKRAYIANTFFYLPTTDEVMPITVAGKPVTFITKDGKAAERRPGSVLAVNLATPGWLSTVDDAYYVVTSSTHDMSGGDTALKNLAIHLIIEKDGIVYNTSLRAITQSLRDDLLNLGMTPEDVDAQISHLLALRTKIIKQYAPNYFTDGRLPLEAAKHVKPTNMRISNGTLNNIVDENGNPVYRHLNEVDDFQIPSDGHKLTEAIVTGDVEIGYGTGPFGLNPFSIVKLDQTDDTSVQGTGYAGKLYYVPKVENTPSQNSTLPIMLAEELHRIPNVNNYSEIQLSKNVDGTINRDENGKPIPMSTAEFIYELMVNGFFHNEIDEFLLGILANNGDKTIVSGLTDKEKVSLNFLVRKQLNVYENALGKRFFVNGALRDYTNPRMGYTTRYTKLDGITDSQKKRIVYEISQNIHWNTDKDLLMSRIPEQVVNGMIRVITNHPELASNDDTQIRFGNDAITFSLRELGYSKQNGKLVKVNEPILMAAWFINHGKIKTDLGNHAFKAPFVYADDVKVVESQKKASTATRSSVASNGQTIATQSPVKATPEKKQGTPKQPVIAEPATQENLDKYGLTIPSNQKLLPGHTWGIITNRQGKKIVLQTPKDKVAGVFSTVRGTNTLNAESARKWLVDTLGLDPENIIVTNAMFVTGSNEKAYGIMRMVVNAITQEIMPQIGLSLQSGEGVEYHEAFHYVSLLLLNEAQRRAVYQEYVNTHSEARDYTEQQVEEALAEEFRSYMINEKNPSLRYKIVKFFKNVRDYIRALFGKPNFPRQLFKAIKQGQFKDYKVADTIAEEFYRKHPYGVTYYIPGLTAEQINNMPNIFDSQTFYSVANSLTSTALSMYNIRTIDDVHALDIDGMFDTIQDRIDAGWIAEEYIPLVEDVVSNKDIFKKNILSRLNQLGIKEVDKQQTEEDNRLDTETGDNPDNTWDKNQGDISKKDNIAFRAKLFFYSVPKYEYTFIRDEQTGVVTREIAPVLDEIFSIPTTESFNIVWNKIMENLWDIDSYQDIIDTTARLAETDPTFYALNEMFTSEENPIDDNTKTQLETTIKSAKIQMNTIEAKSDTPNITYDMSDEQKDFETAAALKRSIWEVLDSDNLRKIRRLPSRWSKAFFASANVKVDDNGQRYLDPNAVKYVNSRRTRLNILATKAKKLKKNMPDSELVLQEMKDNFIQICNAIQIPFDELALNYLLSQMPDSNITDNEQLNKFISFWSSKERQSFNNGVLGDIVALGLSGKSYIKKRSGQGTARTIDRIFNYSSKDAQINKMAVAYGKVHPSPQEFSVVGADGALVYPISENNYFSDQVRNINKDAHGKRQQILDTPYSRRSLIANAKDTNFKLHNFLALNIGESSRDYFGITPIEDYIAKLTLTFNNQMILPTMSDKKTWYSISGLQLVRDTITSKYFDEGTANYYAVLGEEIPDDVSLIITDDRRFSKRTLDIFINYWLDEFDAVFDYYVHKPFVEKNPTLRVDNYHGKIKNGKMDVSGNGGRFRYFSSLRVGDRIININQDLANLEKNGSNEEVMQYLKDLKVLLLGFERVNSSEELTTNANIYQAMNNLLVGATTREMNKLVNRGILGFKNGRFVNKLIPYNIYSYYKKAANNGMYTTEEGSLLNEDILYSIIGSHVANSALSIIEVEKCFTGDPAYYKWKKFNKEVRDDSGEVIASYDVISGRDVDKIKRLSAVLSTGTNLRTIWDNPAENDTSISVLHLKDNEIGSEYYGELYKIFRNSILRDLLSQRYPAYTDDMLIEALNTEEKEQKFYDSLDKEQQKFVDSYSKNSANPYSDGAINQSDAAVYVRPALYRRIMKALGNWSDEIEEAYRIMEGEDESWLNDPVKYAKTTSALINPLKMVYFGDHRDSQLNLNIPVFDKMAMFPMFKVLAKGDNRLLYERMNNEELGTIDMLTFESAVKVGGRQKYQTYLDSMNNTFNIEDLGKPSYDKYHQEGNLPVFKQDISNLRLQLNTSPHEHLDRSFGTQAVKICLGNLIDNRTYGNNKGQSVTGAQIKERVMGAINRLSVRGANEVLKRFLKDGTINNKALSDYLISQAVSSGMSDEVIDGFKLDENGEFRIPLAATSSRNWVESRIISYINKQVVDLNTPGGSAIQMSSFGFKATGARKQSAIGTAFNDGKKLRFLNKDGSMDVMLSTNFFRHIVPKEYQGSYGQMRRWLLEKGIIGKDATPMGVGYRIPTQGLSSTFSFKVVDVLPDRIGDTIIVPDEFTAMTGSDFDVDKLYLATLNYDENGNIMQYETDEEGNVLPEDKQSTKALQNMIIQSYQLVVSDSKNMAETRASIDTLTKLLQKDILPLIQPSIKEEALPMYELLPSFQLARKEEYTGGKAGIAPFALNSTNHCLTQLVHLQMIYTKGNPYGLGTIDAIRGRDGFRILDWLSAMINAHVDVAKDPYIMALNVNQVTYNMTNLLLRGGMGKTTFYFLAQPILKEFADSMIANKGVYGVTTQTENQVVATLYDKYFKQYKSYIDSLDNSDPTKYDHIKKYNSIADEVGIDLIYDKTKFVHDRSTVFNDSSLINGLTTKDPYTQLIVLKAYNELNNDAKRLSELVHRSQIDTKKFGNTLAQQMNFRNSYETFIYDNAEYFVIEGQEFDEKNPQEALRTYFGKTFLSTKLHHGTSLPRKLLRSQAFPATQVFQNIFTSAMGIFGQRKDIVYNNGQEAIAYKHIGDKKFVNRFSSYIDSIIRARLSRDLPALHATDEELVGMLYGEDSMCKRLTGIKQYIMENKDRFPSLIGQDGYIRNQLLNYLQEYQADGTVQLIDRIVLSDSSLSNDYETENQLVSAFAELLESDDPIVREFANDLAKYAYLTSYDERGSNNFFNLVPNKWKEENGYVNVIKEGLKSFKSSSNQAAYASIAEENDNAEALYFPSINITIARNLWQDDSVVQPFEINVEKGDKVLHRTSERGRVRTTLKTDLFATSRSKKEFIKVVNGAGTSKVTELYRKVGQVSYINEEGETVGRGTKYIYQRIPKLGVIDNGFRVMEFQKHSLEPSAFEANSFNYNALLTEGEIEALALKAIKDPKAGSGFTKQFFPGEINSIKARIEQDAKEIAGTEDGNPVMDNVSNIDVEDVIVPTEDVTITPEMMQEATDFVYGTIETEDFTAIEAIEDFMQQIEDVSQLTEVFEAQSAPDIETVSDTAQNESFEDMSALAELGKKRRKECE</sequence>
<name>A0AAE7S0F7_9CAUD</name>
<accession>A0AAE7S0F7</accession>